<proteinExistence type="predicted"/>
<dbReference type="AlphaFoldDB" id="A0A381U0J8"/>
<reference evidence="3" key="1">
    <citation type="submission" date="2018-05" db="EMBL/GenBank/DDBJ databases">
        <authorList>
            <person name="Lanie J.A."/>
            <person name="Ng W.-L."/>
            <person name="Kazmierczak K.M."/>
            <person name="Andrzejewski T.M."/>
            <person name="Davidsen T.M."/>
            <person name="Wayne K.J."/>
            <person name="Tettelin H."/>
            <person name="Glass J.I."/>
            <person name="Rusch D."/>
            <person name="Podicherti R."/>
            <person name="Tsui H.-C.T."/>
            <person name="Winkler M.E."/>
        </authorList>
    </citation>
    <scope>NUCLEOTIDE SEQUENCE</scope>
</reference>
<evidence type="ECO:0000256" key="1">
    <source>
        <dbReference type="ARBA" id="ARBA00022729"/>
    </source>
</evidence>
<organism evidence="3">
    <name type="scientific">marine metagenome</name>
    <dbReference type="NCBI Taxonomy" id="408172"/>
    <lineage>
        <taxon>unclassified sequences</taxon>
        <taxon>metagenomes</taxon>
        <taxon>ecological metagenomes</taxon>
    </lineage>
</organism>
<dbReference type="InterPro" id="IPR051010">
    <property type="entry name" value="BCAA_transport"/>
</dbReference>
<dbReference type="PANTHER" id="PTHR30483:SF6">
    <property type="entry name" value="PERIPLASMIC BINDING PROTEIN OF ABC TRANSPORTER FOR NATURAL AMINO ACIDS"/>
    <property type="match status" value="1"/>
</dbReference>
<evidence type="ECO:0000313" key="3">
    <source>
        <dbReference type="EMBL" id="SVA21198.1"/>
    </source>
</evidence>
<gene>
    <name evidence="3" type="ORF">METZ01_LOCUS74052</name>
</gene>
<protein>
    <recommendedName>
        <fullName evidence="2">Leucine-binding protein domain-containing protein</fullName>
    </recommendedName>
</protein>
<evidence type="ECO:0000259" key="2">
    <source>
        <dbReference type="Pfam" id="PF13458"/>
    </source>
</evidence>
<dbReference type="InterPro" id="IPR028081">
    <property type="entry name" value="Leu-bd"/>
</dbReference>
<sequence length="291" mass="30969">MAQEFIDLGLPAVIGSDSSSVTLAIADLFQQSEVVLISPASSTLALNDKGDYIFRNYPSEYFEAVTLANYIYNVDTIRKVHVVRSQSEFGLGNAFIARFRTLGGGVEAQVSFPADQPEALIGADIEDLAATDAGGIYIAGYSDETAATARVLRDAGIELPLFGTGAILPDELVEVGGDAVEGLVYPMVTFDAEEDVAAEFIASYRNRFGDDPNVYAAHGYDATLIIVQAIEQEGPTASNISFYLNAMNPFPGAAGSTKFDADGNAEKSHRMWVIAEGEALQKTGEEPSLDG</sequence>
<dbReference type="EMBL" id="UINC01005417">
    <property type="protein sequence ID" value="SVA21198.1"/>
    <property type="molecule type" value="Genomic_DNA"/>
</dbReference>
<dbReference type="Pfam" id="PF13458">
    <property type="entry name" value="Peripla_BP_6"/>
    <property type="match status" value="1"/>
</dbReference>
<name>A0A381U0J8_9ZZZZ</name>
<keyword evidence="1" id="KW-0732">Signal</keyword>
<dbReference type="Gene3D" id="3.40.50.2300">
    <property type="match status" value="2"/>
</dbReference>
<dbReference type="InterPro" id="IPR028082">
    <property type="entry name" value="Peripla_BP_I"/>
</dbReference>
<dbReference type="PANTHER" id="PTHR30483">
    <property type="entry name" value="LEUCINE-SPECIFIC-BINDING PROTEIN"/>
    <property type="match status" value="1"/>
</dbReference>
<accession>A0A381U0J8</accession>
<dbReference type="SUPFAM" id="SSF53822">
    <property type="entry name" value="Periplasmic binding protein-like I"/>
    <property type="match status" value="1"/>
</dbReference>
<feature type="domain" description="Leucine-binding protein" evidence="2">
    <location>
        <begin position="2"/>
        <end position="273"/>
    </location>
</feature>